<name>A0A183V667_TOXCA</name>
<evidence type="ECO:0000256" key="1">
    <source>
        <dbReference type="SAM" id="MobiDB-lite"/>
    </source>
</evidence>
<gene>
    <name evidence="2" type="ORF">TCNE_LOCUS16237</name>
</gene>
<evidence type="ECO:0000313" key="3">
    <source>
        <dbReference type="Proteomes" id="UP000050794"/>
    </source>
</evidence>
<evidence type="ECO:0000313" key="4">
    <source>
        <dbReference type="WBParaSite" id="TCNE_0001623801-mRNA-1"/>
    </source>
</evidence>
<evidence type="ECO:0000313" key="2">
    <source>
        <dbReference type="EMBL" id="VDM47558.1"/>
    </source>
</evidence>
<dbReference type="AlphaFoldDB" id="A0A183V667"/>
<reference evidence="4" key="1">
    <citation type="submission" date="2016-06" db="UniProtKB">
        <authorList>
            <consortium name="WormBaseParasite"/>
        </authorList>
    </citation>
    <scope>IDENTIFICATION</scope>
</reference>
<accession>A0A183V667</accession>
<proteinExistence type="predicted"/>
<feature type="region of interest" description="Disordered" evidence="1">
    <location>
        <begin position="71"/>
        <end position="131"/>
    </location>
</feature>
<feature type="compositionally biased region" description="Polar residues" evidence="1">
    <location>
        <begin position="119"/>
        <end position="131"/>
    </location>
</feature>
<reference evidence="2 3" key="2">
    <citation type="submission" date="2018-11" db="EMBL/GenBank/DDBJ databases">
        <authorList>
            <consortium name="Pathogen Informatics"/>
        </authorList>
    </citation>
    <scope>NUCLEOTIDE SEQUENCE [LARGE SCALE GENOMIC DNA]</scope>
</reference>
<sequence length="527" mass="57352">MAEGSERSQQISSSSTAKQNAVTTEGPPSTSSSTVSAQSGTATPSQRKRKKYEFTYFHYDPPPYWYVWPKKPKCTKPVPHSRQITRDALHTPPGETTVESDKAATAATDQKPACPMPTYTAQQSVPSSKQLSTAAQPVQIIQSQPQPAKKLSRFTVTRAAECSLPPPSAALVTPTASTQHTGLAMAGLSSETSSQFTAKPVRMQQPALSVPVPVTTTQLVTVAASSETALGQAQPPLKFIVTPVEGETQKFKVTSVPEQGLARKQVPSSFLITTAQERPAQPSHVATSSNMPLLKEPQLATQIQQSRQFATDQAITQTVPSQPSNLTFVLNQPTNANIAQTGSVMRTGAISNILPVIAEQPEIEQREDATQADSISASSSRISTVSSNISRTSLRTTRSSAETNADRLRQEWKTIIMPPEEPTLCFVVDSSAQQQSQILANEKAPIEQTPGKNAEAAVEASHRDPSSTVKSKQKIMFTELYERVIDECKQTEAIFERFNNRLCDLERIHEQLRARTTNRPVQYSPSQ</sequence>
<feature type="region of interest" description="Disordered" evidence="1">
    <location>
        <begin position="1"/>
        <end position="52"/>
    </location>
</feature>
<dbReference type="EMBL" id="UYWY01023430">
    <property type="protein sequence ID" value="VDM47558.1"/>
    <property type="molecule type" value="Genomic_DNA"/>
</dbReference>
<keyword evidence="3" id="KW-1185">Reference proteome</keyword>
<protein>
    <submittedName>
        <fullName evidence="4">SAP130_C domain-containing protein</fullName>
    </submittedName>
</protein>
<organism evidence="3 4">
    <name type="scientific">Toxocara canis</name>
    <name type="common">Canine roundworm</name>
    <dbReference type="NCBI Taxonomy" id="6265"/>
    <lineage>
        <taxon>Eukaryota</taxon>
        <taxon>Metazoa</taxon>
        <taxon>Ecdysozoa</taxon>
        <taxon>Nematoda</taxon>
        <taxon>Chromadorea</taxon>
        <taxon>Rhabditida</taxon>
        <taxon>Spirurina</taxon>
        <taxon>Ascaridomorpha</taxon>
        <taxon>Ascaridoidea</taxon>
        <taxon>Toxocaridae</taxon>
        <taxon>Toxocara</taxon>
    </lineage>
</organism>
<feature type="compositionally biased region" description="Low complexity" evidence="1">
    <location>
        <begin position="22"/>
        <end position="43"/>
    </location>
</feature>
<dbReference type="Proteomes" id="UP000050794">
    <property type="component" value="Unassembled WGS sequence"/>
</dbReference>
<dbReference type="WBParaSite" id="TCNE_0001623801-mRNA-1">
    <property type="protein sequence ID" value="TCNE_0001623801-mRNA-1"/>
    <property type="gene ID" value="TCNE_0001623801"/>
</dbReference>